<evidence type="ECO:0000313" key="3">
    <source>
        <dbReference type="Proteomes" id="UP000029264"/>
    </source>
</evidence>
<protein>
    <recommendedName>
        <fullName evidence="4">Periplasmic protein</fullName>
    </recommendedName>
</protein>
<proteinExistence type="predicted"/>
<comment type="caution">
    <text evidence="2">The sequence shown here is derived from an EMBL/GenBank/DDBJ whole genome shotgun (WGS) entry which is preliminary data.</text>
</comment>
<evidence type="ECO:0000256" key="1">
    <source>
        <dbReference type="SAM" id="SignalP"/>
    </source>
</evidence>
<feature type="signal peptide" evidence="1">
    <location>
        <begin position="1"/>
        <end position="19"/>
    </location>
</feature>
<name>A0A094JD24_9GAMM</name>
<gene>
    <name evidence="2" type="ORF">HR45_19195</name>
</gene>
<accession>A0A094JD24</accession>
<organism evidence="2 3">
    <name type="scientific">Shewanella mangrovi</name>
    <dbReference type="NCBI Taxonomy" id="1515746"/>
    <lineage>
        <taxon>Bacteria</taxon>
        <taxon>Pseudomonadati</taxon>
        <taxon>Pseudomonadota</taxon>
        <taxon>Gammaproteobacteria</taxon>
        <taxon>Alteromonadales</taxon>
        <taxon>Shewanellaceae</taxon>
        <taxon>Shewanella</taxon>
    </lineage>
</organism>
<dbReference type="Proteomes" id="UP000029264">
    <property type="component" value="Unassembled WGS sequence"/>
</dbReference>
<reference evidence="2 3" key="1">
    <citation type="submission" date="2014-06" db="EMBL/GenBank/DDBJ databases">
        <title>Shewanella sp. YQH10.</title>
        <authorList>
            <person name="Liu Y."/>
            <person name="Zeng R."/>
        </authorList>
    </citation>
    <scope>NUCLEOTIDE SEQUENCE [LARGE SCALE GENOMIC DNA]</scope>
    <source>
        <strain evidence="2 3">YQH10</strain>
    </source>
</reference>
<feature type="chain" id="PRO_5001899223" description="Periplasmic protein" evidence="1">
    <location>
        <begin position="20"/>
        <end position="125"/>
    </location>
</feature>
<evidence type="ECO:0000313" key="2">
    <source>
        <dbReference type="EMBL" id="KFZ35939.1"/>
    </source>
</evidence>
<keyword evidence="1" id="KW-0732">Signal</keyword>
<keyword evidence="3" id="KW-1185">Reference proteome</keyword>
<dbReference type="RefSeq" id="WP_037445862.1">
    <property type="nucleotide sequence ID" value="NZ_JPEO01000031.1"/>
</dbReference>
<sequence length="125" mass="14039">MKYLILGAIVSTISSSVVANEYISLPPFTNGKMVVDKCEGIPVKPVDGAVIQCEGIESYKILSPSLVHLRERLEADPIQKELFELYEKNFSQRLGVSHQATISVNGRVYRLITNQSYGFYVNEER</sequence>
<evidence type="ECO:0008006" key="4">
    <source>
        <dbReference type="Google" id="ProtNLM"/>
    </source>
</evidence>
<dbReference type="AlphaFoldDB" id="A0A094JD24"/>
<dbReference type="EMBL" id="JPEO01000031">
    <property type="protein sequence ID" value="KFZ35939.1"/>
    <property type="molecule type" value="Genomic_DNA"/>
</dbReference>